<name>A0A2A6B862_PRIPA</name>
<evidence type="ECO:0000313" key="1">
    <source>
        <dbReference type="EnsemblMetazoa" id="PPA35276.1"/>
    </source>
</evidence>
<reference evidence="1" key="2">
    <citation type="submission" date="2022-06" db="UniProtKB">
        <authorList>
            <consortium name="EnsemblMetazoa"/>
        </authorList>
    </citation>
    <scope>IDENTIFICATION</scope>
    <source>
        <strain evidence="1">PS312</strain>
    </source>
</reference>
<dbReference type="Proteomes" id="UP000005239">
    <property type="component" value="Unassembled WGS sequence"/>
</dbReference>
<dbReference type="EnsemblMetazoa" id="PPA35276.1">
    <property type="protein sequence ID" value="PPA35276.1"/>
    <property type="gene ID" value="WBGene00273645"/>
</dbReference>
<dbReference type="AlphaFoldDB" id="A0A2A6B862"/>
<accession>A0A2A6B862</accession>
<evidence type="ECO:0000313" key="2">
    <source>
        <dbReference type="Proteomes" id="UP000005239"/>
    </source>
</evidence>
<gene>
    <name evidence="1" type="primary">WBGene00273645</name>
</gene>
<sequence length="408" mass="47002">MYSRIIVLIFFVFASTECGPRNTPKIRGKNKTLPNSDPVDDSGFSQNLLVQCLSIAAVFLLSSNILTLIYWATRKPKTITMESSKSTESNTNGLLDSVFNLFWKNAGIETFSLAAAVVDECIVVQVDGIRTYFNIIRSRTDLCLYVTGHFFSTVWKAIEMMKSLSSRPVRDIEVRNAISNVFRVQNREKVIWDTLKHDGWQLALQFVNRCVREWKDSYWEVIGDAIQVIRQLAFSERLRAEIFKLQSFESEVFILLDCVTWIVQQAGEAIDKNTYINKDTVGPAIQRLCHVIHFISQEPQKTVEHALEPRADMLVGVFVRLIKALKSQKQQPKKEAYEAILSILAIAALHRKGQERILHHWEELIIDNLMKTKEALHFRKIIDEKTDELGKQQVKEKKDRQDRREGTN</sequence>
<keyword evidence="2" id="KW-1185">Reference proteome</keyword>
<protein>
    <submittedName>
        <fullName evidence="1">Uncharacterized protein</fullName>
    </submittedName>
</protein>
<proteinExistence type="predicted"/>
<accession>A0A8R1YNJ4</accession>
<organism evidence="1 2">
    <name type="scientific">Pristionchus pacificus</name>
    <name type="common">Parasitic nematode worm</name>
    <dbReference type="NCBI Taxonomy" id="54126"/>
    <lineage>
        <taxon>Eukaryota</taxon>
        <taxon>Metazoa</taxon>
        <taxon>Ecdysozoa</taxon>
        <taxon>Nematoda</taxon>
        <taxon>Chromadorea</taxon>
        <taxon>Rhabditida</taxon>
        <taxon>Rhabditina</taxon>
        <taxon>Diplogasteromorpha</taxon>
        <taxon>Diplogasteroidea</taxon>
        <taxon>Neodiplogasteridae</taxon>
        <taxon>Pristionchus</taxon>
    </lineage>
</organism>
<reference evidence="2" key="1">
    <citation type="journal article" date="2008" name="Nat. Genet.">
        <title>The Pristionchus pacificus genome provides a unique perspective on nematode lifestyle and parasitism.</title>
        <authorList>
            <person name="Dieterich C."/>
            <person name="Clifton S.W."/>
            <person name="Schuster L.N."/>
            <person name="Chinwalla A."/>
            <person name="Delehaunty K."/>
            <person name="Dinkelacker I."/>
            <person name="Fulton L."/>
            <person name="Fulton R."/>
            <person name="Godfrey J."/>
            <person name="Minx P."/>
            <person name="Mitreva M."/>
            <person name="Roeseler W."/>
            <person name="Tian H."/>
            <person name="Witte H."/>
            <person name="Yang S.P."/>
            <person name="Wilson R.K."/>
            <person name="Sommer R.J."/>
        </authorList>
    </citation>
    <scope>NUCLEOTIDE SEQUENCE [LARGE SCALE GENOMIC DNA]</scope>
    <source>
        <strain evidence="2">PS312</strain>
    </source>
</reference>